<evidence type="ECO:0000313" key="1">
    <source>
        <dbReference type="EMBL" id="KAH9321369.1"/>
    </source>
</evidence>
<dbReference type="EMBL" id="JAHRHJ020000003">
    <property type="protein sequence ID" value="KAH9321369.1"/>
    <property type="molecule type" value="Genomic_DNA"/>
</dbReference>
<protein>
    <submittedName>
        <fullName evidence="1">Uncharacterized protein</fullName>
    </submittedName>
</protein>
<feature type="non-terminal residue" evidence="1">
    <location>
        <position position="54"/>
    </location>
</feature>
<name>A0AA38GDP8_TAXCH</name>
<evidence type="ECO:0000313" key="2">
    <source>
        <dbReference type="Proteomes" id="UP000824469"/>
    </source>
</evidence>
<accession>A0AA38GDP8</accession>
<comment type="caution">
    <text evidence="1">The sequence shown here is derived from an EMBL/GenBank/DDBJ whole genome shotgun (WGS) entry which is preliminary data.</text>
</comment>
<dbReference type="AlphaFoldDB" id="A0AA38GDP8"/>
<feature type="non-terminal residue" evidence="1">
    <location>
        <position position="1"/>
    </location>
</feature>
<reference evidence="1 2" key="1">
    <citation type="journal article" date="2021" name="Nat. Plants">
        <title>The Taxus genome provides insights into paclitaxel biosynthesis.</title>
        <authorList>
            <person name="Xiong X."/>
            <person name="Gou J."/>
            <person name="Liao Q."/>
            <person name="Li Y."/>
            <person name="Zhou Q."/>
            <person name="Bi G."/>
            <person name="Li C."/>
            <person name="Du R."/>
            <person name="Wang X."/>
            <person name="Sun T."/>
            <person name="Guo L."/>
            <person name="Liang H."/>
            <person name="Lu P."/>
            <person name="Wu Y."/>
            <person name="Zhang Z."/>
            <person name="Ro D.K."/>
            <person name="Shang Y."/>
            <person name="Huang S."/>
            <person name="Yan J."/>
        </authorList>
    </citation>
    <scope>NUCLEOTIDE SEQUENCE [LARGE SCALE GENOMIC DNA]</scope>
    <source>
        <strain evidence="1">Ta-2019</strain>
    </source>
</reference>
<keyword evidence="2" id="KW-1185">Reference proteome</keyword>
<proteinExistence type="predicted"/>
<sequence length="54" mass="5912">DIPQESMTYRHDDGDVDTPLPTVIVIHVIAYEEGVMGVDDQGVPTTVDDARVTK</sequence>
<gene>
    <name evidence="1" type="ORF">KI387_016008</name>
</gene>
<organism evidence="1 2">
    <name type="scientific">Taxus chinensis</name>
    <name type="common">Chinese yew</name>
    <name type="synonym">Taxus wallichiana var. chinensis</name>
    <dbReference type="NCBI Taxonomy" id="29808"/>
    <lineage>
        <taxon>Eukaryota</taxon>
        <taxon>Viridiplantae</taxon>
        <taxon>Streptophyta</taxon>
        <taxon>Embryophyta</taxon>
        <taxon>Tracheophyta</taxon>
        <taxon>Spermatophyta</taxon>
        <taxon>Pinopsida</taxon>
        <taxon>Pinidae</taxon>
        <taxon>Conifers II</taxon>
        <taxon>Cupressales</taxon>
        <taxon>Taxaceae</taxon>
        <taxon>Taxus</taxon>
    </lineage>
</organism>
<dbReference type="Proteomes" id="UP000824469">
    <property type="component" value="Unassembled WGS sequence"/>
</dbReference>